<protein>
    <recommendedName>
        <fullName evidence="1">DUF6900 domain-containing protein</fullName>
    </recommendedName>
</protein>
<dbReference type="GeneID" id="39468075"/>
<name>A0A2S5DN26_9BURK</name>
<organism evidence="3 4">
    <name type="scientific">Burkholderia contaminans</name>
    <dbReference type="NCBI Taxonomy" id="488447"/>
    <lineage>
        <taxon>Bacteria</taxon>
        <taxon>Pseudomonadati</taxon>
        <taxon>Pseudomonadota</taxon>
        <taxon>Betaproteobacteria</taxon>
        <taxon>Burkholderiales</taxon>
        <taxon>Burkholderiaceae</taxon>
        <taxon>Burkholderia</taxon>
        <taxon>Burkholderia cepacia complex</taxon>
    </lineage>
</organism>
<proteinExistence type="predicted"/>
<dbReference type="Proteomes" id="UP001172109">
    <property type="component" value="Unassembled WGS sequence"/>
</dbReference>
<comment type="caution">
    <text evidence="3">The sequence shown here is derived from an EMBL/GenBank/DDBJ whole genome shotgun (WGS) entry which is preliminary data.</text>
</comment>
<feature type="domain" description="DUF6900" evidence="1">
    <location>
        <begin position="7"/>
        <end position="54"/>
    </location>
</feature>
<evidence type="ECO:0000313" key="2">
    <source>
        <dbReference type="EMBL" id="MDN7570183.1"/>
    </source>
</evidence>
<evidence type="ECO:0000259" key="1">
    <source>
        <dbReference type="Pfam" id="PF21841"/>
    </source>
</evidence>
<dbReference type="Pfam" id="PF21841">
    <property type="entry name" value="DUF6900"/>
    <property type="match status" value="1"/>
</dbReference>
<evidence type="ECO:0000313" key="3">
    <source>
        <dbReference type="EMBL" id="POZ80442.1"/>
    </source>
</evidence>
<dbReference type="InterPro" id="IPR054195">
    <property type="entry name" value="DUF6900"/>
</dbReference>
<reference evidence="3 4" key="1">
    <citation type="submission" date="2018-01" db="EMBL/GenBank/DDBJ databases">
        <title>Successful Treatment of Persistent Burkholderia cepacia Bacteremia with Ceftazidime-Avibactam.</title>
        <authorList>
            <person name="Tamma P."/>
            <person name="Fan Y."/>
            <person name="Bergman Y."/>
            <person name="Sick-Samuels A."/>
            <person name="Hsu A."/>
            <person name="Timp W."/>
            <person name="Simner P."/>
        </authorList>
    </citation>
    <scope>NUCLEOTIDE SEQUENCE [LARGE SCALE GENOMIC DNA]</scope>
    <source>
        <strain evidence="3 4">170816</strain>
    </source>
</reference>
<dbReference type="AlphaFoldDB" id="A0A2S5DN26"/>
<dbReference type="EMBL" id="PQVP01000004">
    <property type="protein sequence ID" value="POZ80442.1"/>
    <property type="molecule type" value="Genomic_DNA"/>
</dbReference>
<accession>A0A2S5DN26</accession>
<dbReference type="RefSeq" id="WP_049036515.1">
    <property type="nucleotide sequence ID" value="NZ_CP073666.1"/>
</dbReference>
<sequence>MTHAEFETLLEAIAREHLFISTLQEQKSDRLDFHSVAVWTVREALAAAYEAGRKIRLKPRD</sequence>
<gene>
    <name evidence="3" type="ORF">C3743_39105</name>
    <name evidence="2" type="ORF">QZM56_37450</name>
</gene>
<dbReference type="Proteomes" id="UP000238655">
    <property type="component" value="Unassembled WGS sequence"/>
</dbReference>
<reference evidence="2" key="2">
    <citation type="submission" date="2023-07" db="EMBL/GenBank/DDBJ databases">
        <title>A collection of bacterial strains from the Burkholderia cepacia Research Laboratory and Repository.</title>
        <authorList>
            <person name="Lipuma J."/>
            <person name="Spilker T."/>
            <person name="Caverly L."/>
        </authorList>
    </citation>
    <scope>NUCLEOTIDE SEQUENCE</scope>
    <source>
        <strain evidence="2">AU44979</strain>
    </source>
</reference>
<evidence type="ECO:0000313" key="4">
    <source>
        <dbReference type="Proteomes" id="UP000238655"/>
    </source>
</evidence>
<dbReference type="EMBL" id="JAUJQS010000047">
    <property type="protein sequence ID" value="MDN7570183.1"/>
    <property type="molecule type" value="Genomic_DNA"/>
</dbReference>